<dbReference type="SUPFAM" id="SSF54862">
    <property type="entry name" value="4Fe-4S ferredoxins"/>
    <property type="match status" value="1"/>
</dbReference>
<evidence type="ECO:0000313" key="6">
    <source>
        <dbReference type="EMBL" id="KPJ52882.1"/>
    </source>
</evidence>
<dbReference type="PROSITE" id="PS51379">
    <property type="entry name" value="4FE4S_FER_2"/>
    <property type="match status" value="2"/>
</dbReference>
<reference evidence="6 7" key="1">
    <citation type="journal article" date="2015" name="Microbiome">
        <title>Genomic resolution of linkages in carbon, nitrogen, and sulfur cycling among widespread estuary sediment bacteria.</title>
        <authorList>
            <person name="Baker B.J."/>
            <person name="Lazar C.S."/>
            <person name="Teske A.P."/>
            <person name="Dick G.J."/>
        </authorList>
    </citation>
    <scope>NUCLEOTIDE SEQUENCE [LARGE SCALE GENOMIC DNA]</scope>
    <source>
        <strain evidence="6">DG_24</strain>
    </source>
</reference>
<dbReference type="AlphaFoldDB" id="A0A0S7WRU7"/>
<dbReference type="PANTHER" id="PTHR43687">
    <property type="entry name" value="ADENYLYLSULFATE REDUCTASE, BETA SUBUNIT"/>
    <property type="match status" value="1"/>
</dbReference>
<dbReference type="Pfam" id="PF00037">
    <property type="entry name" value="Fer4"/>
    <property type="match status" value="1"/>
</dbReference>
<evidence type="ECO:0000256" key="1">
    <source>
        <dbReference type="ARBA" id="ARBA00022485"/>
    </source>
</evidence>
<accession>A0A0S7WRU7</accession>
<dbReference type="PROSITE" id="PS00198">
    <property type="entry name" value="4FE4S_FER_1"/>
    <property type="match status" value="2"/>
</dbReference>
<dbReference type="Gene3D" id="3.30.70.20">
    <property type="match status" value="1"/>
</dbReference>
<dbReference type="InterPro" id="IPR017896">
    <property type="entry name" value="4Fe4S_Fe-S-bd"/>
</dbReference>
<dbReference type="Proteomes" id="UP000052008">
    <property type="component" value="Unassembled WGS sequence"/>
</dbReference>
<evidence type="ECO:0000256" key="4">
    <source>
        <dbReference type="ARBA" id="ARBA00023014"/>
    </source>
</evidence>
<dbReference type="InterPro" id="IPR050572">
    <property type="entry name" value="Fe-S_Ferredoxin"/>
</dbReference>
<dbReference type="GO" id="GO:0051539">
    <property type="term" value="F:4 iron, 4 sulfur cluster binding"/>
    <property type="evidence" value="ECO:0007669"/>
    <property type="project" value="UniProtKB-KW"/>
</dbReference>
<dbReference type="PATRIC" id="fig|1703770.3.peg.1372"/>
<dbReference type="STRING" id="1703770.AMJ39_06660"/>
<protein>
    <recommendedName>
        <fullName evidence="5">4Fe-4S ferredoxin-type domain-containing protein</fullName>
    </recommendedName>
</protein>
<evidence type="ECO:0000259" key="5">
    <source>
        <dbReference type="PROSITE" id="PS51379"/>
    </source>
</evidence>
<evidence type="ECO:0000256" key="3">
    <source>
        <dbReference type="ARBA" id="ARBA00023004"/>
    </source>
</evidence>
<feature type="domain" description="4Fe-4S ferredoxin-type" evidence="5">
    <location>
        <begin position="9"/>
        <end position="38"/>
    </location>
</feature>
<evidence type="ECO:0000313" key="7">
    <source>
        <dbReference type="Proteomes" id="UP000052008"/>
    </source>
</evidence>
<dbReference type="InterPro" id="IPR017900">
    <property type="entry name" value="4Fe4S_Fe_S_CS"/>
</dbReference>
<keyword evidence="3" id="KW-0408">Iron</keyword>
<proteinExistence type="predicted"/>
<sequence>MDKARKGPAIITIDRVRCKGCGICVEFCPQDVLQMAGQYPEVVAAECCTQCQLCDFLCPDFAIIVREGK</sequence>
<keyword evidence="4" id="KW-0411">Iron-sulfur</keyword>
<evidence type="ECO:0000256" key="2">
    <source>
        <dbReference type="ARBA" id="ARBA00022723"/>
    </source>
</evidence>
<comment type="caution">
    <text evidence="6">The sequence shown here is derived from an EMBL/GenBank/DDBJ whole genome shotgun (WGS) entry which is preliminary data.</text>
</comment>
<organism evidence="6 7">
    <name type="scientific">candidate division TA06 bacterium DG_24</name>
    <dbReference type="NCBI Taxonomy" id="1703770"/>
    <lineage>
        <taxon>Bacteria</taxon>
        <taxon>Bacteria division TA06</taxon>
    </lineage>
</organism>
<dbReference type="EMBL" id="LIZS01000038">
    <property type="protein sequence ID" value="KPJ52882.1"/>
    <property type="molecule type" value="Genomic_DNA"/>
</dbReference>
<gene>
    <name evidence="6" type="ORF">AMJ39_06660</name>
</gene>
<name>A0A0S7WRU7_UNCT6</name>
<feature type="domain" description="4Fe-4S ferredoxin-type" evidence="5">
    <location>
        <begin position="39"/>
        <end position="68"/>
    </location>
</feature>
<keyword evidence="2" id="KW-0479">Metal-binding</keyword>
<dbReference type="PANTHER" id="PTHR43687:SF4">
    <property type="entry name" value="BLR5484 PROTEIN"/>
    <property type="match status" value="1"/>
</dbReference>
<dbReference type="GO" id="GO:0046872">
    <property type="term" value="F:metal ion binding"/>
    <property type="evidence" value="ECO:0007669"/>
    <property type="project" value="UniProtKB-KW"/>
</dbReference>
<keyword evidence="1" id="KW-0004">4Fe-4S</keyword>